<comment type="caution">
    <text evidence="2">The sequence shown here is derived from an EMBL/GenBank/DDBJ whole genome shotgun (WGS) entry which is preliminary data.</text>
</comment>
<feature type="domain" description="ParB-like N-terminal" evidence="1">
    <location>
        <begin position="14"/>
        <end position="118"/>
    </location>
</feature>
<dbReference type="GO" id="GO:0007059">
    <property type="term" value="P:chromosome segregation"/>
    <property type="evidence" value="ECO:0007669"/>
    <property type="project" value="TreeGrafter"/>
</dbReference>
<dbReference type="InterPro" id="IPR036086">
    <property type="entry name" value="ParB/Sulfiredoxin_sf"/>
</dbReference>
<organism evidence="2 3">
    <name type="scientific">Sphingobium fuliginis (strain ATCC 27551)</name>
    <dbReference type="NCBI Taxonomy" id="336203"/>
    <lineage>
        <taxon>Bacteria</taxon>
        <taxon>Pseudomonadati</taxon>
        <taxon>Pseudomonadota</taxon>
        <taxon>Alphaproteobacteria</taxon>
        <taxon>Sphingomonadales</taxon>
        <taxon>Sphingomonadaceae</taxon>
        <taxon>Sphingobium</taxon>
    </lineage>
</organism>
<dbReference type="SMART" id="SM00470">
    <property type="entry name" value="ParB"/>
    <property type="match status" value="1"/>
</dbReference>
<dbReference type="EMBL" id="BEWI01000030">
    <property type="protein sequence ID" value="GAY20179.1"/>
    <property type="molecule type" value="Genomic_DNA"/>
</dbReference>
<evidence type="ECO:0000313" key="2">
    <source>
        <dbReference type="EMBL" id="GAY20179.1"/>
    </source>
</evidence>
<gene>
    <name evidence="2" type="ORF">SFOMI_0701</name>
</gene>
<evidence type="ECO:0000259" key="1">
    <source>
        <dbReference type="SMART" id="SM00470"/>
    </source>
</evidence>
<accession>A0A292ZBE1</accession>
<dbReference type="CDD" id="cd16406">
    <property type="entry name" value="ParB_N_like"/>
    <property type="match status" value="1"/>
</dbReference>
<dbReference type="PANTHER" id="PTHR33375">
    <property type="entry name" value="CHROMOSOME-PARTITIONING PROTEIN PARB-RELATED"/>
    <property type="match status" value="1"/>
</dbReference>
<evidence type="ECO:0000313" key="3">
    <source>
        <dbReference type="Proteomes" id="UP000221538"/>
    </source>
</evidence>
<proteinExistence type="predicted"/>
<dbReference type="Pfam" id="PF02195">
    <property type="entry name" value="ParB_N"/>
    <property type="match status" value="1"/>
</dbReference>
<reference evidence="2 3" key="2">
    <citation type="journal article" date="2013" name="Environ. Sci. Technol.">
        <title>The 4-tert-butylphenol-utilizing bacterium Sphingobium fuliginis OMI can degrade bisphenols via phenolic ring hydroxylation and meta-cleavage pathway.</title>
        <authorList>
            <person name="Ogata Y."/>
            <person name="Goda S."/>
            <person name="Toyama T."/>
            <person name="Sei K."/>
            <person name="Ike M."/>
        </authorList>
    </citation>
    <scope>NUCLEOTIDE SEQUENCE [LARGE SCALE GENOMIC DNA]</scope>
    <source>
        <strain evidence="2 3">OMI</strain>
    </source>
</reference>
<name>A0A292ZBE1_SPHSA</name>
<protein>
    <submittedName>
        <fullName evidence="2">Putative plasmid stabilization protein</fullName>
    </submittedName>
</protein>
<reference evidence="2 3" key="1">
    <citation type="journal article" date="2013" name="Biodegradation">
        <title>Occurrence of 4-tert-butylphenol (4-t-BP) biodegradation in an aquatic sample caused by the presence of Spirodela polyrrhiza and isolation of a 4-t-BP-utilizing bacterium.</title>
        <authorList>
            <person name="Ogata Y."/>
            <person name="Toyama T."/>
            <person name="Yu N."/>
            <person name="Wang X."/>
            <person name="Sei K."/>
            <person name="Ike M."/>
        </authorList>
    </citation>
    <scope>NUCLEOTIDE SEQUENCE [LARGE SCALE GENOMIC DNA]</scope>
    <source>
        <strain evidence="2 3">OMI</strain>
    </source>
</reference>
<dbReference type="FunFam" id="3.90.1530.30:FF:000002">
    <property type="entry name" value="Chromosome partitioning protein ParB"/>
    <property type="match status" value="1"/>
</dbReference>
<dbReference type="InterPro" id="IPR050336">
    <property type="entry name" value="Chromosome_partition/occlusion"/>
</dbReference>
<dbReference type="Gene3D" id="3.90.1530.30">
    <property type="match status" value="1"/>
</dbReference>
<dbReference type="PANTHER" id="PTHR33375:SF7">
    <property type="entry name" value="CHROMOSOME 2-PARTITIONING PROTEIN PARB-RELATED"/>
    <property type="match status" value="1"/>
</dbReference>
<dbReference type="SUPFAM" id="SSF110849">
    <property type="entry name" value="ParB/Sulfiredoxin"/>
    <property type="match status" value="1"/>
</dbReference>
<dbReference type="InterPro" id="IPR003115">
    <property type="entry name" value="ParB_N"/>
</dbReference>
<sequence>MAKAPQKLILSGSRDIPFDRLHLSQSNVRRVKAGVSIGELAEDIVRRTLLQSLNVRPILDAEGEETGQFEVPAGGRRFRALELLVKQKRLAKDAPIPCVVKAANDVVSAEEDSYAENTFREQLLGHVSEVSFDERSETLPCLFQAARSAYPKSWRRAAWNKHLRQSRGQIRRQHGCHAGAV</sequence>
<dbReference type="Proteomes" id="UP000221538">
    <property type="component" value="Unassembled WGS sequence"/>
</dbReference>
<dbReference type="GO" id="GO:0005694">
    <property type="term" value="C:chromosome"/>
    <property type="evidence" value="ECO:0007669"/>
    <property type="project" value="TreeGrafter"/>
</dbReference>
<dbReference type="AlphaFoldDB" id="A0A292ZBE1"/>